<comment type="caution">
    <text evidence="2">The sequence shown here is derived from an EMBL/GenBank/DDBJ whole genome shotgun (WGS) entry which is preliminary data.</text>
</comment>
<sequence>MHEPNTHTPTGIDVPEVDAQAGARLVREQFVQTRATAVLTLAWTVFAVVVGVGLTVRWTGQWSPPWWIALTLGATLPDAARAVRDLVLLAAHRVVFHVETSGGRIVRGCGQVRCRSGCREEAR</sequence>
<protein>
    <submittedName>
        <fullName evidence="2">Uncharacterized protein</fullName>
    </submittedName>
</protein>
<name>A0A2A9G211_9PSEU</name>
<keyword evidence="1" id="KW-1133">Transmembrane helix</keyword>
<reference evidence="2 3" key="1">
    <citation type="submission" date="2017-10" db="EMBL/GenBank/DDBJ databases">
        <title>Sequencing the genomes of 1000 actinobacteria strains.</title>
        <authorList>
            <person name="Klenk H.-P."/>
        </authorList>
    </citation>
    <scope>NUCLEOTIDE SEQUENCE [LARGE SCALE GENOMIC DNA]</scope>
    <source>
        <strain evidence="2 3">DSM 46092</strain>
    </source>
</reference>
<feature type="transmembrane region" description="Helical" evidence="1">
    <location>
        <begin position="35"/>
        <end position="56"/>
    </location>
</feature>
<evidence type="ECO:0000313" key="2">
    <source>
        <dbReference type="EMBL" id="PFG56941.1"/>
    </source>
</evidence>
<dbReference type="RefSeq" id="WP_098509613.1">
    <property type="nucleotide sequence ID" value="NZ_JBIAKZ010000007.1"/>
</dbReference>
<gene>
    <name evidence="2" type="ORF">ATK36_0477</name>
</gene>
<dbReference type="EMBL" id="PDJK01000001">
    <property type="protein sequence ID" value="PFG56941.1"/>
    <property type="molecule type" value="Genomic_DNA"/>
</dbReference>
<dbReference type="AlphaFoldDB" id="A0A2A9G211"/>
<keyword evidence="3" id="KW-1185">Reference proteome</keyword>
<evidence type="ECO:0000256" key="1">
    <source>
        <dbReference type="SAM" id="Phobius"/>
    </source>
</evidence>
<evidence type="ECO:0000313" key="3">
    <source>
        <dbReference type="Proteomes" id="UP000243542"/>
    </source>
</evidence>
<keyword evidence="1" id="KW-0472">Membrane</keyword>
<dbReference type="Proteomes" id="UP000243542">
    <property type="component" value="Unassembled WGS sequence"/>
</dbReference>
<accession>A0A2A9G211</accession>
<proteinExistence type="predicted"/>
<keyword evidence="1" id="KW-0812">Transmembrane</keyword>
<organism evidence="2 3">
    <name type="scientific">Amycolatopsis sulphurea</name>
    <dbReference type="NCBI Taxonomy" id="76022"/>
    <lineage>
        <taxon>Bacteria</taxon>
        <taxon>Bacillati</taxon>
        <taxon>Actinomycetota</taxon>
        <taxon>Actinomycetes</taxon>
        <taxon>Pseudonocardiales</taxon>
        <taxon>Pseudonocardiaceae</taxon>
        <taxon>Amycolatopsis</taxon>
    </lineage>
</organism>